<dbReference type="EMBL" id="JAPDRN010000039">
    <property type="protein sequence ID" value="KAJ9634266.1"/>
    <property type="molecule type" value="Genomic_DNA"/>
</dbReference>
<comment type="caution">
    <text evidence="5">The sequence shown here is derived from an EMBL/GenBank/DDBJ whole genome shotgun (WGS) entry which is preliminary data.</text>
</comment>
<feature type="region of interest" description="Disordered" evidence="4">
    <location>
        <begin position="247"/>
        <end position="312"/>
    </location>
</feature>
<organism evidence="5 6">
    <name type="scientific">Knufia peltigerae</name>
    <dbReference type="NCBI Taxonomy" id="1002370"/>
    <lineage>
        <taxon>Eukaryota</taxon>
        <taxon>Fungi</taxon>
        <taxon>Dikarya</taxon>
        <taxon>Ascomycota</taxon>
        <taxon>Pezizomycotina</taxon>
        <taxon>Eurotiomycetes</taxon>
        <taxon>Chaetothyriomycetidae</taxon>
        <taxon>Chaetothyriales</taxon>
        <taxon>Trichomeriaceae</taxon>
        <taxon>Knufia</taxon>
    </lineage>
</organism>
<feature type="repeat" description="ANK" evidence="3">
    <location>
        <begin position="631"/>
        <end position="663"/>
    </location>
</feature>
<feature type="region of interest" description="Disordered" evidence="4">
    <location>
        <begin position="180"/>
        <end position="217"/>
    </location>
</feature>
<feature type="compositionally biased region" description="Polar residues" evidence="4">
    <location>
        <begin position="289"/>
        <end position="300"/>
    </location>
</feature>
<sequence>MAPKKGKETLLELCTMATNVGNSISVRMLEYLGTVKHQPHGFKELACDFLDISRILWSIEAGLNEAGRSQTKFPQDMVQELEKKFRQTNDDFIVLNQMLTKFLEYERKGRLGRFQRGWHSMFSDDEIHKIRESLGKSRDALRMSALVFRWSLGDAKADASVGIGYTGLAAVLERMNPGKIPSINSSPLPPSQQQSHIGQTPPSSQVPDHLPPLPPISSVSDKHANYSLFPRLDEDLNALVGHNVDPRTSSLDHRNGDAHSIHNSIHRNGDVHSVHRNGDTHSVKALPSIRSSKYTATSATRDLGPHSSVETAPTDVTLDDHLSVKTADSFTQIEDMISEIEFNDKQSQKVVRIKADPSTVPRWTPKQNTGANSAALKNALVSAIQQRKHKMIEQLLDCGVPPDSGIDMNVLREAVLNRDAESVRLLLLFGADPNSVDKSSSTALLAAIEASFVDGTKLLLKYGADPNLPAGPSNEAPIAAAVAETKVELVQLLLTYGGNANLNISDGNTLLDMAVTKTSPRRLTELLLIYGSDANGKSNRGETPLFVAIQAGRIDLVQLLLDHGADPNLPGPKHPLWPATYHPKALQLMITRGATFKRCPGILELATSINNIESVTILIRAGVDVNAKKDGAYTPLCTAIRDNRTELVSLLLASGADPNEPAAEYPAFKCVTHHRTHLLPQLVAAGSDLHRPKGIIEKAVAHNNKDALMYLLEQDVSANDRTPEGYTALTTAIRDNRVDFVDVLLAHGADPGIRGQDWPICMAVKQPAILKKLLPKVHNPRAIKGVMEMAVTANELESIKLLLAAGVSVEDKNGGVFSPLTTAIREGRKEIVKFLIDEAGADVNAPGEHLPIIKAIRRFRGDTEMIEMLLARGADINLMYRGWNAILQAVENGDATVLKCLVEHGGKVDLEAQDESGRTVMEIVEERGWDEAVTILLGNKEQKK</sequence>
<evidence type="ECO:0000256" key="4">
    <source>
        <dbReference type="SAM" id="MobiDB-lite"/>
    </source>
</evidence>
<dbReference type="PRINTS" id="PR01415">
    <property type="entry name" value="ANKYRIN"/>
</dbReference>
<dbReference type="AlphaFoldDB" id="A0AA38Y567"/>
<keyword evidence="1" id="KW-0677">Repeat</keyword>
<keyword evidence="6" id="KW-1185">Reference proteome</keyword>
<dbReference type="PROSITE" id="PS50297">
    <property type="entry name" value="ANK_REP_REGION"/>
    <property type="match status" value="3"/>
</dbReference>
<evidence type="ECO:0000313" key="5">
    <source>
        <dbReference type="EMBL" id="KAJ9634266.1"/>
    </source>
</evidence>
<dbReference type="PANTHER" id="PTHR24198:SF165">
    <property type="entry name" value="ANKYRIN REPEAT-CONTAINING PROTEIN-RELATED"/>
    <property type="match status" value="1"/>
</dbReference>
<evidence type="ECO:0008006" key="7">
    <source>
        <dbReference type="Google" id="ProtNLM"/>
    </source>
</evidence>
<dbReference type="Pfam" id="PF12796">
    <property type="entry name" value="Ank_2"/>
    <property type="match status" value="5"/>
</dbReference>
<feature type="repeat" description="ANK" evidence="3">
    <location>
        <begin position="724"/>
        <end position="756"/>
    </location>
</feature>
<dbReference type="Proteomes" id="UP001172681">
    <property type="component" value="Unassembled WGS sequence"/>
</dbReference>
<dbReference type="PROSITE" id="PS50088">
    <property type="entry name" value="ANK_REPEAT"/>
    <property type="match status" value="4"/>
</dbReference>
<proteinExistence type="predicted"/>
<feature type="compositionally biased region" description="Low complexity" evidence="4">
    <location>
        <begin position="180"/>
        <end position="197"/>
    </location>
</feature>
<protein>
    <recommendedName>
        <fullName evidence="7">Ankyrin repeat domain containing protein</fullName>
    </recommendedName>
</protein>
<dbReference type="InterPro" id="IPR036770">
    <property type="entry name" value="Ankyrin_rpt-contain_sf"/>
</dbReference>
<accession>A0AA38Y567</accession>
<feature type="compositionally biased region" description="Basic and acidic residues" evidence="4">
    <location>
        <begin position="250"/>
        <end position="260"/>
    </location>
</feature>
<dbReference type="SMART" id="SM00248">
    <property type="entry name" value="ANK"/>
    <property type="match status" value="13"/>
</dbReference>
<dbReference type="Gene3D" id="1.25.40.20">
    <property type="entry name" value="Ankyrin repeat-containing domain"/>
    <property type="match status" value="4"/>
</dbReference>
<feature type="repeat" description="ANK" evidence="3">
    <location>
        <begin position="540"/>
        <end position="572"/>
    </location>
</feature>
<dbReference type="SUPFAM" id="SSF48403">
    <property type="entry name" value="Ankyrin repeat"/>
    <property type="match status" value="2"/>
</dbReference>
<evidence type="ECO:0000313" key="6">
    <source>
        <dbReference type="Proteomes" id="UP001172681"/>
    </source>
</evidence>
<feature type="repeat" description="ANK" evidence="3">
    <location>
        <begin position="506"/>
        <end position="539"/>
    </location>
</feature>
<dbReference type="PANTHER" id="PTHR24198">
    <property type="entry name" value="ANKYRIN REPEAT AND PROTEIN KINASE DOMAIN-CONTAINING PROTEIN"/>
    <property type="match status" value="1"/>
</dbReference>
<evidence type="ECO:0000256" key="2">
    <source>
        <dbReference type="ARBA" id="ARBA00023043"/>
    </source>
</evidence>
<evidence type="ECO:0000256" key="3">
    <source>
        <dbReference type="PROSITE-ProRule" id="PRU00023"/>
    </source>
</evidence>
<dbReference type="Pfam" id="PF00023">
    <property type="entry name" value="Ank"/>
    <property type="match status" value="1"/>
</dbReference>
<evidence type="ECO:0000256" key="1">
    <source>
        <dbReference type="ARBA" id="ARBA00022737"/>
    </source>
</evidence>
<keyword evidence="2 3" id="KW-0040">ANK repeat</keyword>
<feature type="compositionally biased region" description="Basic and acidic residues" evidence="4">
    <location>
        <begin position="267"/>
        <end position="282"/>
    </location>
</feature>
<reference evidence="5" key="1">
    <citation type="submission" date="2022-10" db="EMBL/GenBank/DDBJ databases">
        <title>Culturing micro-colonial fungi from biological soil crusts in the Mojave desert and describing Neophaeococcomyces mojavensis, and introducing the new genera and species Taxawa tesnikishii.</title>
        <authorList>
            <person name="Kurbessoian T."/>
            <person name="Stajich J.E."/>
        </authorList>
    </citation>
    <scope>NUCLEOTIDE SEQUENCE</scope>
    <source>
        <strain evidence="5">TK_35</strain>
    </source>
</reference>
<dbReference type="InterPro" id="IPR002110">
    <property type="entry name" value="Ankyrin_rpt"/>
</dbReference>
<name>A0AA38Y567_9EURO</name>
<gene>
    <name evidence="5" type="ORF">H2204_006343</name>
</gene>